<dbReference type="Gene3D" id="3.40.710.10">
    <property type="entry name" value="DD-peptidase/beta-lactamase superfamily"/>
    <property type="match status" value="1"/>
</dbReference>
<dbReference type="GO" id="GO:0005886">
    <property type="term" value="C:plasma membrane"/>
    <property type="evidence" value="ECO:0007669"/>
    <property type="project" value="UniProtKB-SubCell"/>
</dbReference>
<keyword evidence="11 14" id="KW-1133">Transmembrane helix</keyword>
<evidence type="ECO:0000256" key="10">
    <source>
        <dbReference type="ARBA" id="ARBA00022984"/>
    </source>
</evidence>
<evidence type="ECO:0000256" key="2">
    <source>
        <dbReference type="ARBA" id="ARBA00004236"/>
    </source>
</evidence>
<dbReference type="GO" id="GO:0071555">
    <property type="term" value="P:cell wall organization"/>
    <property type="evidence" value="ECO:0007669"/>
    <property type="project" value="UniProtKB-KW"/>
</dbReference>
<keyword evidence="4 14" id="KW-0997">Cell inner membrane</keyword>
<keyword evidence="6 14" id="KW-0645">Protease</keyword>
<dbReference type="HAMAP" id="MF_02081">
    <property type="entry name" value="MrdA_transpept"/>
    <property type="match status" value="1"/>
</dbReference>
<evidence type="ECO:0000313" key="17">
    <source>
        <dbReference type="EMBL" id="KFE44024.1"/>
    </source>
</evidence>
<dbReference type="PANTHER" id="PTHR30627:SF2">
    <property type="entry name" value="PEPTIDOGLYCAN D,D-TRANSPEPTIDASE MRDA"/>
    <property type="match status" value="1"/>
</dbReference>
<dbReference type="GO" id="GO:0071972">
    <property type="term" value="F:peptidoglycan L,D-transpeptidase activity"/>
    <property type="evidence" value="ECO:0007669"/>
    <property type="project" value="TreeGrafter"/>
</dbReference>
<evidence type="ECO:0000256" key="4">
    <source>
        <dbReference type="ARBA" id="ARBA00022519"/>
    </source>
</evidence>
<evidence type="ECO:0000256" key="9">
    <source>
        <dbReference type="ARBA" id="ARBA00022960"/>
    </source>
</evidence>
<dbReference type="NCBIfam" id="TIGR03423">
    <property type="entry name" value="pbp2_mrdA"/>
    <property type="match status" value="1"/>
</dbReference>
<dbReference type="GO" id="GO:0009252">
    <property type="term" value="P:peptidoglycan biosynthetic process"/>
    <property type="evidence" value="ECO:0007669"/>
    <property type="project" value="UniProtKB-UniRule"/>
</dbReference>
<evidence type="ECO:0000256" key="6">
    <source>
        <dbReference type="ARBA" id="ARBA00022670"/>
    </source>
</evidence>
<dbReference type="Pfam" id="PF03717">
    <property type="entry name" value="PBP_dimer"/>
    <property type="match status" value="1"/>
</dbReference>
<keyword evidence="8 14" id="KW-0378">Hydrolase</keyword>
<dbReference type="EMBL" id="JPQT01000174">
    <property type="protein sequence ID" value="KFE44024.1"/>
    <property type="molecule type" value="Genomic_DNA"/>
</dbReference>
<keyword evidence="10 14" id="KW-0573">Peptidoglycan synthesis</keyword>
<feature type="domain" description="Penicillin-binding protein dimerisation" evidence="16">
    <location>
        <begin position="63"/>
        <end position="236"/>
    </location>
</feature>
<comment type="function">
    <text evidence="14">Catalyzes cross-linking of the peptidoglycan cell wall.</text>
</comment>
<evidence type="ECO:0000256" key="11">
    <source>
        <dbReference type="ARBA" id="ARBA00022989"/>
    </source>
</evidence>
<dbReference type="Proteomes" id="UP000028643">
    <property type="component" value="Unassembled WGS sequence"/>
</dbReference>
<comment type="caution">
    <text evidence="14">Lacks conserved residue(s) required for the propagation of feature annotation.</text>
</comment>
<dbReference type="InterPro" id="IPR050515">
    <property type="entry name" value="Beta-lactam/transpept"/>
</dbReference>
<dbReference type="SUPFAM" id="SSF56519">
    <property type="entry name" value="Penicillin binding protein dimerisation domain"/>
    <property type="match status" value="1"/>
</dbReference>
<sequence>MSQPIRLKDHEKDARLVRGRVVVGAVAVVVLICVLVARLYFLQVIQYEYHSTLSENNRVHVQPIPPSRGLIFDRNGVVVADNRPSFSLSMTRERSGDWSQVLDTIIEVLELTPDDRSIFEKRMKQGRRPFEPVPILFELTEEQIARVAVNQFRLPGVEVVAQLVRHYPEGPHFAHSVGYMGRINEKELKSLDPVAYSGTHHIGKTGIERFYEPELHGQVGYEEVETNARGRVLRVLKRTDPVPGKDIVLSLDIKLQQAAEAALGGRRGAIVALDPATGEVLAMVSAPSFDPNLFVTGISFKAYAELRDSIDRPLFNRILRGLYPPGSTIKPAVAIAGLDSGVVTASSRVFDPGFYQLPNYDHKYRNWNRTGDGWVDLDTAIMRSNDTYFYDLAHKIGIDRLSAYMNKFGIGQKVSLDMFEESPGLMPSRDWKRATRRQAWFPGETLILGIGQGYMQATPLQLAQATALVANKGKWNRPHLAKSIEGQPPVDDNPMPDIVLRDPSDWAKVNHGMQQVMHGARGTARKAAIGAQYRIAGKSGTAQVVAIKQGEKYDRSKVQERHRDHALFVGFAPADNPKIVVAVMVENGESGSGVAAPVVRQVMDAWLLNPDGTLKPEYAGILPVETAASAREE</sequence>
<dbReference type="InterPro" id="IPR036138">
    <property type="entry name" value="PBP_dimer_sf"/>
</dbReference>
<reference evidence="17 18" key="1">
    <citation type="submission" date="2014-07" db="EMBL/GenBank/DDBJ databases">
        <title>Draft Genome Sequences of Environmental Pseudomonas syringae strains.</title>
        <authorList>
            <person name="Baltrus D.A."/>
            <person name="Berge O."/>
            <person name="Morris C."/>
        </authorList>
    </citation>
    <scope>NUCLEOTIDE SEQUENCE [LARGE SCALE GENOMIC DNA]</scope>
    <source>
        <strain evidence="17 18">CEB003</strain>
    </source>
</reference>
<dbReference type="UniPathway" id="UPA00219"/>
<dbReference type="GO" id="GO:0006508">
    <property type="term" value="P:proteolysis"/>
    <property type="evidence" value="ECO:0007669"/>
    <property type="project" value="UniProtKB-KW"/>
</dbReference>
<dbReference type="GO" id="GO:0008658">
    <property type="term" value="F:penicillin binding"/>
    <property type="evidence" value="ECO:0007669"/>
    <property type="project" value="UniProtKB-UniRule"/>
</dbReference>
<evidence type="ECO:0000256" key="12">
    <source>
        <dbReference type="ARBA" id="ARBA00023136"/>
    </source>
</evidence>
<dbReference type="Gene3D" id="3.90.1310.10">
    <property type="entry name" value="Penicillin-binding protein 2a (Domain 2)"/>
    <property type="match status" value="1"/>
</dbReference>
<feature type="active site" description="Acyl-ester intermediate" evidence="14">
    <location>
        <position position="327"/>
    </location>
</feature>
<feature type="domain" description="Penicillin-binding protein transpeptidase" evidence="15">
    <location>
        <begin position="268"/>
        <end position="604"/>
    </location>
</feature>
<evidence type="ECO:0000256" key="13">
    <source>
        <dbReference type="ARBA" id="ARBA00023316"/>
    </source>
</evidence>
<keyword evidence="9 14" id="KW-0133">Cell shape</keyword>
<keyword evidence="12 14" id="KW-0472">Membrane</keyword>
<dbReference type="InterPro" id="IPR017790">
    <property type="entry name" value="Penicillin-binding_protein_2"/>
</dbReference>
<feature type="transmembrane region" description="Helical" evidence="14">
    <location>
        <begin position="21"/>
        <end position="41"/>
    </location>
</feature>
<comment type="pathway">
    <text evidence="14">Cell wall biogenesis; peptidoglycan biosynthesis.</text>
</comment>
<keyword evidence="13 14" id="KW-0961">Cell wall biogenesis/degradation</keyword>
<comment type="subcellular location">
    <subcellularLocation>
        <location evidence="14">Cell inner membrane</location>
        <topology evidence="14">Single-pass membrane protein</topology>
    </subcellularLocation>
    <subcellularLocation>
        <location evidence="2">Cell membrane</location>
    </subcellularLocation>
    <subcellularLocation>
        <location evidence="1">Membrane</location>
        <topology evidence="1">Single-pass membrane protein</topology>
    </subcellularLocation>
</comment>
<evidence type="ECO:0000259" key="16">
    <source>
        <dbReference type="Pfam" id="PF03717"/>
    </source>
</evidence>
<organism evidence="17 18">
    <name type="scientific">Pseudomonas syringae</name>
    <dbReference type="NCBI Taxonomy" id="317"/>
    <lineage>
        <taxon>Bacteria</taxon>
        <taxon>Pseudomonadati</taxon>
        <taxon>Pseudomonadota</taxon>
        <taxon>Gammaproteobacteria</taxon>
        <taxon>Pseudomonadales</taxon>
        <taxon>Pseudomonadaceae</taxon>
        <taxon>Pseudomonas</taxon>
    </lineage>
</organism>
<keyword evidence="7 14" id="KW-0812">Transmembrane</keyword>
<dbReference type="SUPFAM" id="SSF56601">
    <property type="entry name" value="beta-lactamase/transpeptidase-like"/>
    <property type="match status" value="1"/>
</dbReference>
<protein>
    <recommendedName>
        <fullName evidence="14">Peptidoglycan D,D-transpeptidase MrdA</fullName>
        <ecNumber evidence="14">3.4.16.4</ecNumber>
    </recommendedName>
    <alternativeName>
        <fullName evidence="14">Penicillin-binding protein 2</fullName>
        <shortName evidence="14">PBP-2</shortName>
    </alternativeName>
</protein>
<name>A0A085ULG1_PSESX</name>
<gene>
    <name evidence="14" type="primary">mrdA</name>
    <name evidence="17" type="ORF">IV02_29825</name>
</gene>
<proteinExistence type="inferred from homology"/>
<keyword evidence="5 14" id="KW-0121">Carboxypeptidase</keyword>
<comment type="caution">
    <text evidence="17">The sequence shown here is derived from an EMBL/GenBank/DDBJ whole genome shotgun (WGS) entry which is preliminary data.</text>
</comment>
<keyword evidence="3 14" id="KW-1003">Cell membrane</keyword>
<dbReference type="GO" id="GO:0008360">
    <property type="term" value="P:regulation of cell shape"/>
    <property type="evidence" value="ECO:0007669"/>
    <property type="project" value="UniProtKB-KW"/>
</dbReference>
<dbReference type="RefSeq" id="WP_047579648.1">
    <property type="nucleotide sequence ID" value="NZ_JPQT01000174.1"/>
</dbReference>
<comment type="similarity">
    <text evidence="14">Belongs to the transpeptidase family. MrdA subfamily.</text>
</comment>
<comment type="catalytic activity">
    <reaction evidence="14">
        <text>Preferential cleavage: (Ac)2-L-Lys-D-Ala-|-D-Ala. Also transpeptidation of peptidyl-alanyl moieties that are N-acyl substituents of D-alanine.</text>
        <dbReference type="EC" id="3.4.16.4"/>
    </reaction>
</comment>
<evidence type="ECO:0000256" key="8">
    <source>
        <dbReference type="ARBA" id="ARBA00022801"/>
    </source>
</evidence>
<dbReference type="InterPro" id="IPR001460">
    <property type="entry name" value="PCN-bd_Tpept"/>
</dbReference>
<dbReference type="AlphaFoldDB" id="A0A085ULG1"/>
<evidence type="ECO:0000256" key="7">
    <source>
        <dbReference type="ARBA" id="ARBA00022692"/>
    </source>
</evidence>
<dbReference type="EC" id="3.4.16.4" evidence="14"/>
<dbReference type="Pfam" id="PF00905">
    <property type="entry name" value="Transpeptidase"/>
    <property type="match status" value="1"/>
</dbReference>
<evidence type="ECO:0000256" key="3">
    <source>
        <dbReference type="ARBA" id="ARBA00022475"/>
    </source>
</evidence>
<evidence type="ECO:0000256" key="14">
    <source>
        <dbReference type="HAMAP-Rule" id="MF_02081"/>
    </source>
</evidence>
<dbReference type="Gene3D" id="3.30.1390.30">
    <property type="entry name" value="Penicillin-binding protein 2a, domain 3"/>
    <property type="match status" value="1"/>
</dbReference>
<dbReference type="GO" id="GO:0009002">
    <property type="term" value="F:serine-type D-Ala-D-Ala carboxypeptidase activity"/>
    <property type="evidence" value="ECO:0007669"/>
    <property type="project" value="UniProtKB-UniRule"/>
</dbReference>
<dbReference type="InterPro" id="IPR005311">
    <property type="entry name" value="PBP_dimer"/>
</dbReference>
<dbReference type="PANTHER" id="PTHR30627">
    <property type="entry name" value="PEPTIDOGLYCAN D,D-TRANSPEPTIDASE"/>
    <property type="match status" value="1"/>
</dbReference>
<evidence type="ECO:0000313" key="18">
    <source>
        <dbReference type="Proteomes" id="UP000028643"/>
    </source>
</evidence>
<accession>A0A085ULG1</accession>
<evidence type="ECO:0000256" key="5">
    <source>
        <dbReference type="ARBA" id="ARBA00022645"/>
    </source>
</evidence>
<dbReference type="InterPro" id="IPR012338">
    <property type="entry name" value="Beta-lactam/transpept-like"/>
</dbReference>
<dbReference type="PATRIC" id="fig|317.174.peg.6086"/>
<evidence type="ECO:0000259" key="15">
    <source>
        <dbReference type="Pfam" id="PF00905"/>
    </source>
</evidence>
<evidence type="ECO:0000256" key="1">
    <source>
        <dbReference type="ARBA" id="ARBA00004167"/>
    </source>
</evidence>
<dbReference type="eggNOG" id="COG0768">
    <property type="taxonomic scope" value="Bacteria"/>
</dbReference>